<proteinExistence type="predicted"/>
<protein>
    <submittedName>
        <fullName evidence="6">Rieske 2Fe-2S domain-containing protein</fullName>
    </submittedName>
</protein>
<dbReference type="GO" id="GO:0046872">
    <property type="term" value="F:metal ion binding"/>
    <property type="evidence" value="ECO:0007669"/>
    <property type="project" value="UniProtKB-KW"/>
</dbReference>
<name>A0A7C9VHY6_9BRAD</name>
<evidence type="ECO:0000256" key="4">
    <source>
        <dbReference type="ARBA" id="ARBA00023014"/>
    </source>
</evidence>
<evidence type="ECO:0000256" key="1">
    <source>
        <dbReference type="ARBA" id="ARBA00022714"/>
    </source>
</evidence>
<keyword evidence="2" id="KW-0479">Metal-binding</keyword>
<organism evidence="6 7">
    <name type="scientific">Candidatus Afipia apatlaquensis</name>
    <dbReference type="NCBI Taxonomy" id="2712852"/>
    <lineage>
        <taxon>Bacteria</taxon>
        <taxon>Pseudomonadati</taxon>
        <taxon>Pseudomonadota</taxon>
        <taxon>Alphaproteobacteria</taxon>
        <taxon>Hyphomicrobiales</taxon>
        <taxon>Nitrobacteraceae</taxon>
        <taxon>Afipia</taxon>
    </lineage>
</organism>
<dbReference type="PROSITE" id="PS51296">
    <property type="entry name" value="RIESKE"/>
    <property type="match status" value="1"/>
</dbReference>
<evidence type="ECO:0000256" key="3">
    <source>
        <dbReference type="ARBA" id="ARBA00023004"/>
    </source>
</evidence>
<dbReference type="Proteomes" id="UP000480266">
    <property type="component" value="Unassembled WGS sequence"/>
</dbReference>
<keyword evidence="7" id="KW-1185">Reference proteome</keyword>
<dbReference type="EMBL" id="JAAMRR010001080">
    <property type="protein sequence ID" value="NGX97606.1"/>
    <property type="molecule type" value="Genomic_DNA"/>
</dbReference>
<sequence length="110" mass="12745">MTWQFVIDLDELEIGEVKEVSLDSKISVVALRTDDFVRVIPPLCPHMEEPLRHGFCEGNTVTCSKHFWEWNANDGSVLESADKPLHMYESKVENGKVFAFIEEEFSYEYD</sequence>
<keyword evidence="1" id="KW-0001">2Fe-2S</keyword>
<accession>A0A7C9VHY6</accession>
<dbReference type="InterPro" id="IPR036922">
    <property type="entry name" value="Rieske_2Fe-2S_sf"/>
</dbReference>
<dbReference type="InterPro" id="IPR017941">
    <property type="entry name" value="Rieske_2Fe-2S"/>
</dbReference>
<dbReference type="SUPFAM" id="SSF50022">
    <property type="entry name" value="ISP domain"/>
    <property type="match status" value="1"/>
</dbReference>
<keyword evidence="4" id="KW-0411">Iron-sulfur</keyword>
<evidence type="ECO:0000259" key="5">
    <source>
        <dbReference type="PROSITE" id="PS51296"/>
    </source>
</evidence>
<dbReference type="GO" id="GO:0051537">
    <property type="term" value="F:2 iron, 2 sulfur cluster binding"/>
    <property type="evidence" value="ECO:0007669"/>
    <property type="project" value="UniProtKB-KW"/>
</dbReference>
<dbReference type="AlphaFoldDB" id="A0A7C9VHY6"/>
<dbReference type="Pfam" id="PF00355">
    <property type="entry name" value="Rieske"/>
    <property type="match status" value="1"/>
</dbReference>
<dbReference type="Gene3D" id="2.102.10.10">
    <property type="entry name" value="Rieske [2Fe-2S] iron-sulphur domain"/>
    <property type="match status" value="1"/>
</dbReference>
<evidence type="ECO:0000313" key="7">
    <source>
        <dbReference type="Proteomes" id="UP000480266"/>
    </source>
</evidence>
<comment type="caution">
    <text evidence="6">The sequence shown here is derived from an EMBL/GenBank/DDBJ whole genome shotgun (WGS) entry which is preliminary data.</text>
</comment>
<evidence type="ECO:0000256" key="2">
    <source>
        <dbReference type="ARBA" id="ARBA00022723"/>
    </source>
</evidence>
<evidence type="ECO:0000313" key="6">
    <source>
        <dbReference type="EMBL" id="NGX97606.1"/>
    </source>
</evidence>
<feature type="domain" description="Rieske" evidence="5">
    <location>
        <begin position="4"/>
        <end position="99"/>
    </location>
</feature>
<gene>
    <name evidence="6" type="ORF">G4V63_21095</name>
</gene>
<reference evidence="6" key="1">
    <citation type="submission" date="2020-02" db="EMBL/GenBank/DDBJ databases">
        <title>Draft genome sequence of Candidatus Afipia apatlaquensis IBT-C3, a potential strain for decolorization of textile dyes.</title>
        <authorList>
            <person name="Sanchez-Reyes A."/>
            <person name="Breton-Deval L."/>
            <person name="Mangelson H."/>
            <person name="Sanchez-Flores A."/>
        </authorList>
    </citation>
    <scope>NUCLEOTIDE SEQUENCE [LARGE SCALE GENOMIC DNA]</scope>
    <source>
        <strain evidence="6">IBT-C3</strain>
    </source>
</reference>
<keyword evidence="3" id="KW-0408">Iron</keyword>